<sequence length="48" mass="5237">MAGNATAEQAQSTHYDELAKLPFPGAYPTKESAKILKNELVFQRGVQS</sequence>
<comment type="caution">
    <text evidence="1">The sequence shown here is derived from an EMBL/GenBank/DDBJ whole genome shotgun (WGS) entry which is preliminary data.</text>
</comment>
<accession>X0U6X7</accession>
<protein>
    <submittedName>
        <fullName evidence="1">Uncharacterized protein</fullName>
    </submittedName>
</protein>
<evidence type="ECO:0000313" key="1">
    <source>
        <dbReference type="EMBL" id="GAG01514.1"/>
    </source>
</evidence>
<organism evidence="1">
    <name type="scientific">marine sediment metagenome</name>
    <dbReference type="NCBI Taxonomy" id="412755"/>
    <lineage>
        <taxon>unclassified sequences</taxon>
        <taxon>metagenomes</taxon>
        <taxon>ecological metagenomes</taxon>
    </lineage>
</organism>
<dbReference type="AlphaFoldDB" id="X0U6X7"/>
<proteinExistence type="predicted"/>
<gene>
    <name evidence="1" type="ORF">S01H1_45619</name>
</gene>
<reference evidence="1" key="1">
    <citation type="journal article" date="2014" name="Front. Microbiol.">
        <title>High frequency of phylogenetically diverse reductive dehalogenase-homologous genes in deep subseafloor sedimentary metagenomes.</title>
        <authorList>
            <person name="Kawai M."/>
            <person name="Futagami T."/>
            <person name="Toyoda A."/>
            <person name="Takaki Y."/>
            <person name="Nishi S."/>
            <person name="Hori S."/>
            <person name="Arai W."/>
            <person name="Tsubouchi T."/>
            <person name="Morono Y."/>
            <person name="Uchiyama I."/>
            <person name="Ito T."/>
            <person name="Fujiyama A."/>
            <person name="Inagaki F."/>
            <person name="Takami H."/>
        </authorList>
    </citation>
    <scope>NUCLEOTIDE SEQUENCE</scope>
    <source>
        <strain evidence="1">Expedition CK06-06</strain>
    </source>
</reference>
<dbReference type="EMBL" id="BARS01029166">
    <property type="protein sequence ID" value="GAG01514.1"/>
    <property type="molecule type" value="Genomic_DNA"/>
</dbReference>
<name>X0U6X7_9ZZZZ</name>
<feature type="non-terminal residue" evidence="1">
    <location>
        <position position="48"/>
    </location>
</feature>